<dbReference type="Pfam" id="PF05071">
    <property type="entry name" value="NDUFA12"/>
    <property type="match status" value="1"/>
</dbReference>
<proteinExistence type="inferred from homology"/>
<feature type="compositionally biased region" description="Basic and acidic residues" evidence="2">
    <location>
        <begin position="183"/>
        <end position="199"/>
    </location>
</feature>
<dbReference type="InterPro" id="IPR007763">
    <property type="entry name" value="NDUFA12"/>
</dbReference>
<feature type="region of interest" description="Disordered" evidence="2">
    <location>
        <begin position="142"/>
        <end position="256"/>
    </location>
</feature>
<accession>A0A3M7MIY2</accession>
<dbReference type="PANTHER" id="PTHR32470:SF2">
    <property type="entry name" value="NADH DEHYDROGENASE [UBIQUINONE] 1 ALPHA SUBCOMPLEX ASSEMBLY FACTOR 2"/>
    <property type="match status" value="1"/>
</dbReference>
<dbReference type="EMBL" id="KE747844">
    <property type="protein sequence ID" value="RMZ74471.1"/>
    <property type="molecule type" value="Genomic_DNA"/>
</dbReference>
<name>A0A3M7MIY2_9PLEO</name>
<protein>
    <submittedName>
        <fullName evidence="3">Uncharacterized protein</fullName>
    </submittedName>
</protein>
<comment type="similarity">
    <text evidence="1">Belongs to the complex I NDUFA12 subunit family.</text>
</comment>
<evidence type="ECO:0000256" key="2">
    <source>
        <dbReference type="SAM" id="MobiDB-lite"/>
    </source>
</evidence>
<dbReference type="AlphaFoldDB" id="A0A3M7MIY2"/>
<dbReference type="GO" id="GO:0032981">
    <property type="term" value="P:mitochondrial respiratory chain complex I assembly"/>
    <property type="evidence" value="ECO:0007669"/>
    <property type="project" value="TreeGrafter"/>
</dbReference>
<dbReference type="GO" id="GO:0005739">
    <property type="term" value="C:mitochondrion"/>
    <property type="evidence" value="ECO:0007669"/>
    <property type="project" value="TreeGrafter"/>
</dbReference>
<dbReference type="GO" id="GO:0045271">
    <property type="term" value="C:respiratory chain complex I"/>
    <property type="evidence" value="ECO:0007669"/>
    <property type="project" value="InterPro"/>
</dbReference>
<organism evidence="3 4">
    <name type="scientific">Pyrenophora seminiperda CCB06</name>
    <dbReference type="NCBI Taxonomy" id="1302712"/>
    <lineage>
        <taxon>Eukaryota</taxon>
        <taxon>Fungi</taxon>
        <taxon>Dikarya</taxon>
        <taxon>Ascomycota</taxon>
        <taxon>Pezizomycotina</taxon>
        <taxon>Dothideomycetes</taxon>
        <taxon>Pleosporomycetidae</taxon>
        <taxon>Pleosporales</taxon>
        <taxon>Pleosporineae</taxon>
        <taxon>Pleosporaceae</taxon>
        <taxon>Pyrenophora</taxon>
    </lineage>
</organism>
<evidence type="ECO:0000313" key="3">
    <source>
        <dbReference type="EMBL" id="RMZ74471.1"/>
    </source>
</evidence>
<feature type="compositionally biased region" description="Polar residues" evidence="2">
    <location>
        <begin position="236"/>
        <end position="246"/>
    </location>
</feature>
<dbReference type="InterPro" id="IPR052618">
    <property type="entry name" value="ComplexI_NDUFA12"/>
</dbReference>
<sequence length="256" mass="29630">MLPPTSTSPPVARLIRLCRSAVLRSSPTYQHRTSRKQKGRMAGAPGPIRRAWYQWKMQRFPWRKKWLVGFDLHGNTFWEFKDALHALRNRRIAKYSRSTHLGDVQISPSWMQWLRHTRFEPPTITEQHQDLMRQARMKQLAAQADARWAETPSALDAPDKQQPMQMLQSRDPDSGLTQMNLDQEVRDEAARQVEPEHISPDPPVPAQAAAVEDDAPDATPRKRMRKEPKDTPWKQAAQSQDWQPQGWSPAPAKRRA</sequence>
<evidence type="ECO:0000313" key="4">
    <source>
        <dbReference type="Proteomes" id="UP000265663"/>
    </source>
</evidence>
<dbReference type="Proteomes" id="UP000265663">
    <property type="component" value="Unassembled WGS sequence"/>
</dbReference>
<keyword evidence="4" id="KW-1185">Reference proteome</keyword>
<dbReference type="PANTHER" id="PTHR32470">
    <property type="entry name" value="ADH DEHYDROGENASE [UBIQUINONE] 1 ALPHA SUBCOMPLEX ASSEMBLY FACTOR 2"/>
    <property type="match status" value="1"/>
</dbReference>
<gene>
    <name evidence="3" type="ORF">GMOD_00003516</name>
</gene>
<dbReference type="OrthoDB" id="10255576at2759"/>
<reference evidence="3 4" key="1">
    <citation type="journal article" date="2014" name="PLoS ONE">
        <title>De novo Genome Assembly of the Fungal Plant Pathogen Pyrenophora semeniperda.</title>
        <authorList>
            <person name="Soliai M.M."/>
            <person name="Meyer S.E."/>
            <person name="Udall J.A."/>
            <person name="Elzinga D.E."/>
            <person name="Hermansen R.A."/>
            <person name="Bodily P.M."/>
            <person name="Hart A.A."/>
            <person name="Coleman C.E."/>
        </authorList>
    </citation>
    <scope>NUCLEOTIDE SEQUENCE [LARGE SCALE GENOMIC DNA]</scope>
    <source>
        <strain evidence="3 4">CCB06</strain>
        <tissue evidence="3">Mycelium</tissue>
    </source>
</reference>
<evidence type="ECO:0000256" key="1">
    <source>
        <dbReference type="ARBA" id="ARBA00007355"/>
    </source>
</evidence>